<dbReference type="Proteomes" id="UP001652623">
    <property type="component" value="Chromosome 5"/>
</dbReference>
<dbReference type="Pfam" id="PF01453">
    <property type="entry name" value="B_lectin"/>
    <property type="match status" value="1"/>
</dbReference>
<dbReference type="InterPro" id="IPR000719">
    <property type="entry name" value="Prot_kinase_dom"/>
</dbReference>
<evidence type="ECO:0000256" key="11">
    <source>
        <dbReference type="ARBA" id="ARBA00023136"/>
    </source>
</evidence>
<dbReference type="PANTHER" id="PTHR47976">
    <property type="entry name" value="G-TYPE LECTIN S-RECEPTOR-LIKE SERINE/THREONINE-PROTEIN KINASE SD2-5"/>
    <property type="match status" value="1"/>
</dbReference>
<evidence type="ECO:0000256" key="10">
    <source>
        <dbReference type="ARBA" id="ARBA00022989"/>
    </source>
</evidence>
<dbReference type="InterPro" id="IPR008271">
    <property type="entry name" value="Ser/Thr_kinase_AS"/>
</dbReference>
<gene>
    <name evidence="25" type="primary">LOC107435710</name>
</gene>
<keyword evidence="14" id="KW-0325">Glycoprotein</keyword>
<dbReference type="Pfam" id="PF00954">
    <property type="entry name" value="S_locus_glycop"/>
    <property type="match status" value="1"/>
</dbReference>
<evidence type="ECO:0000256" key="3">
    <source>
        <dbReference type="ARBA" id="ARBA00022536"/>
    </source>
</evidence>
<dbReference type="SMART" id="SM00108">
    <property type="entry name" value="B_lectin"/>
    <property type="match status" value="1"/>
</dbReference>
<keyword evidence="7 17" id="KW-0547">Nucleotide-binding</keyword>
<dbReference type="Gene3D" id="2.90.10.10">
    <property type="entry name" value="Bulb-type lectin domain"/>
    <property type="match status" value="2"/>
</dbReference>
<evidence type="ECO:0000256" key="4">
    <source>
        <dbReference type="ARBA" id="ARBA00022679"/>
    </source>
</evidence>
<evidence type="ECO:0000256" key="1">
    <source>
        <dbReference type="ARBA" id="ARBA00004167"/>
    </source>
</evidence>
<keyword evidence="8 17" id="KW-0418">Kinase</keyword>
<keyword evidence="5" id="KW-0812">Transmembrane</keyword>
<comment type="catalytic activity">
    <reaction evidence="15 17">
        <text>L-threonyl-[protein] + ATP = O-phospho-L-threonyl-[protein] + ADP + H(+)</text>
        <dbReference type="Rhea" id="RHEA:46608"/>
        <dbReference type="Rhea" id="RHEA-COMP:11060"/>
        <dbReference type="Rhea" id="RHEA-COMP:11605"/>
        <dbReference type="ChEBI" id="CHEBI:15378"/>
        <dbReference type="ChEBI" id="CHEBI:30013"/>
        <dbReference type="ChEBI" id="CHEBI:30616"/>
        <dbReference type="ChEBI" id="CHEBI:61977"/>
        <dbReference type="ChEBI" id="CHEBI:456216"/>
        <dbReference type="EC" id="2.7.11.1"/>
    </reaction>
</comment>
<keyword evidence="24" id="KW-1185">Reference proteome</keyword>
<evidence type="ECO:0000256" key="8">
    <source>
        <dbReference type="ARBA" id="ARBA00022777"/>
    </source>
</evidence>
<dbReference type="PIRSF" id="PIRSF000641">
    <property type="entry name" value="SRK"/>
    <property type="match status" value="1"/>
</dbReference>
<feature type="chain" id="PRO_5047001263" description="Receptor-like serine/threonine-protein kinase" evidence="20">
    <location>
        <begin position="31"/>
        <end position="759"/>
    </location>
</feature>
<evidence type="ECO:0000256" key="16">
    <source>
        <dbReference type="ARBA" id="ARBA00048679"/>
    </source>
</evidence>
<evidence type="ECO:0000259" key="21">
    <source>
        <dbReference type="PROSITE" id="PS50011"/>
    </source>
</evidence>
<evidence type="ECO:0000256" key="15">
    <source>
        <dbReference type="ARBA" id="ARBA00047899"/>
    </source>
</evidence>
<dbReference type="InterPro" id="IPR000858">
    <property type="entry name" value="S_locus_glycoprot_dom"/>
</dbReference>
<keyword evidence="11" id="KW-0472">Membrane</keyword>
<evidence type="ECO:0000259" key="22">
    <source>
        <dbReference type="PROSITE" id="PS50026"/>
    </source>
</evidence>
<name>A0ABM3ILM5_ZIZJJ</name>
<dbReference type="Gene3D" id="1.10.510.10">
    <property type="entry name" value="Transferase(Phosphotransferase) domain 1"/>
    <property type="match status" value="1"/>
</dbReference>
<accession>A0ABM3ILM5</accession>
<keyword evidence="6 20" id="KW-0732">Signal</keyword>
<dbReference type="InterPro" id="IPR011009">
    <property type="entry name" value="Kinase-like_dom_sf"/>
</dbReference>
<dbReference type="InterPro" id="IPR001245">
    <property type="entry name" value="Ser-Thr/Tyr_kinase_cat_dom"/>
</dbReference>
<proteinExistence type="inferred from homology"/>
<evidence type="ECO:0000313" key="24">
    <source>
        <dbReference type="Proteomes" id="UP001652623"/>
    </source>
</evidence>
<feature type="binding site" evidence="19">
    <location>
        <position position="499"/>
    </location>
    <ligand>
        <name>ATP</name>
        <dbReference type="ChEBI" id="CHEBI:30616"/>
    </ligand>
</feature>
<sequence length="759" mass="85689">MNHCSFGIKNMATEILFVLLVMQSFTKTASQLHRTSTIQLGSSLSPNNNSYWVSNSGQFAFGFYRQGNGFYIGIWFERIDQKTVVWTANRDTPPLPHDSVLLLSHDGKLILKDEKGSHTPISNSSVPASSASMLDTGNFVLYDKNSTIVWQSFDVPTDTLLYKQPLFPTKELVSGESETNPASGRFRLRMQRDGNLVQYPVDTPTQPQYAYWASGTFTFGDNVTLNLDRNGQIYLVNSTGYRTNVSGTFADNLVYRLTVDVDGILRLYSHGLVQNQNWSVEWSSTSDKCVPLGSCGLNAYCISTYEGPSCQCLPGFDFVDGNRKNLGCKRNFSIDCVAEDEEHAYSITELNEMRLEDDPYSTFFAINKSVCVENCLRDCNCEAASFKNLRCSKQKLPLRFARPRKRKGPPWTTFIKIGNGSSAGIFFFRLRVWEYRKVSHQGSELGLVEDFSLRPYSFHELENATNGFSDQVGEGAYGTVFKGVLASNLGGDMKTVAVKRLERVVADGEREFRNEMKIIGKTHHKNLVKLLGYCHEGAHRLLVYEFMINGSLADFLFESEKRPNWEERIQISINIARGILYLHEECETQIIHCDIKPENILMDDQKQAKIADFGLSKLLMPNQTRTYTGFRGTRGYVAPEWHKNMAITVKADVYSFGIVLLEIICCRRSVDLGVPEAEEILTNWVWDCFAIGEVDKLVKHGEDEECVEKERLEKMIKVGLWCIQEDPSLRPSMKNVVLMLEGTVEIPDPPSSASFLSAV</sequence>
<organism evidence="24 25">
    <name type="scientific">Ziziphus jujuba</name>
    <name type="common">Chinese jujube</name>
    <name type="synonym">Ziziphus sativa</name>
    <dbReference type="NCBI Taxonomy" id="326968"/>
    <lineage>
        <taxon>Eukaryota</taxon>
        <taxon>Viridiplantae</taxon>
        <taxon>Streptophyta</taxon>
        <taxon>Embryophyta</taxon>
        <taxon>Tracheophyta</taxon>
        <taxon>Spermatophyta</taxon>
        <taxon>Magnoliopsida</taxon>
        <taxon>eudicotyledons</taxon>
        <taxon>Gunneridae</taxon>
        <taxon>Pentapetalae</taxon>
        <taxon>rosids</taxon>
        <taxon>fabids</taxon>
        <taxon>Rosales</taxon>
        <taxon>Rhamnaceae</taxon>
        <taxon>Paliureae</taxon>
        <taxon>Ziziphus</taxon>
    </lineage>
</organism>
<keyword evidence="12" id="KW-1015">Disulfide bond</keyword>
<dbReference type="InterPro" id="IPR036426">
    <property type="entry name" value="Bulb-type_lectin_dom_sf"/>
</dbReference>
<dbReference type="SUPFAM" id="SSF56112">
    <property type="entry name" value="Protein kinase-like (PK-like)"/>
    <property type="match status" value="1"/>
</dbReference>
<feature type="signal peptide" evidence="20">
    <location>
        <begin position="1"/>
        <end position="30"/>
    </location>
</feature>
<dbReference type="Gene3D" id="3.30.200.20">
    <property type="entry name" value="Phosphorylase Kinase, domain 1"/>
    <property type="match status" value="1"/>
</dbReference>
<dbReference type="InterPro" id="IPR024171">
    <property type="entry name" value="SRK-like_kinase"/>
</dbReference>
<dbReference type="Pfam" id="PF07714">
    <property type="entry name" value="PK_Tyr_Ser-Thr"/>
    <property type="match status" value="1"/>
</dbReference>
<evidence type="ECO:0000256" key="19">
    <source>
        <dbReference type="PROSITE-ProRule" id="PRU10141"/>
    </source>
</evidence>
<dbReference type="PROSITE" id="PS50026">
    <property type="entry name" value="EGF_3"/>
    <property type="match status" value="1"/>
</dbReference>
<dbReference type="PROSITE" id="PS00107">
    <property type="entry name" value="PROTEIN_KINASE_ATP"/>
    <property type="match status" value="1"/>
</dbReference>
<keyword evidence="3 18" id="KW-0245">EGF-like domain</keyword>
<dbReference type="CDD" id="cd14066">
    <property type="entry name" value="STKc_IRAK"/>
    <property type="match status" value="1"/>
</dbReference>
<evidence type="ECO:0000259" key="23">
    <source>
        <dbReference type="PROSITE" id="PS50927"/>
    </source>
</evidence>
<dbReference type="InterPro" id="IPR017441">
    <property type="entry name" value="Protein_kinase_ATP_BS"/>
</dbReference>
<evidence type="ECO:0000256" key="5">
    <source>
        <dbReference type="ARBA" id="ARBA00022692"/>
    </source>
</evidence>
<dbReference type="PROSITE" id="PS50927">
    <property type="entry name" value="BULB_LECTIN"/>
    <property type="match status" value="1"/>
</dbReference>
<keyword evidence="9 17" id="KW-0067">ATP-binding</keyword>
<evidence type="ECO:0000256" key="6">
    <source>
        <dbReference type="ARBA" id="ARBA00022729"/>
    </source>
</evidence>
<dbReference type="PROSITE" id="PS50011">
    <property type="entry name" value="PROTEIN_KINASE_DOM"/>
    <property type="match status" value="1"/>
</dbReference>
<evidence type="ECO:0000256" key="7">
    <source>
        <dbReference type="ARBA" id="ARBA00022741"/>
    </source>
</evidence>
<dbReference type="EC" id="2.7.11.1" evidence="17"/>
<evidence type="ECO:0000256" key="9">
    <source>
        <dbReference type="ARBA" id="ARBA00022840"/>
    </source>
</evidence>
<dbReference type="SUPFAM" id="SSF51110">
    <property type="entry name" value="alpha-D-mannose-specific plant lectins"/>
    <property type="match status" value="2"/>
</dbReference>
<reference evidence="25" key="1">
    <citation type="submission" date="2025-08" db="UniProtKB">
        <authorList>
            <consortium name="RefSeq"/>
        </authorList>
    </citation>
    <scope>IDENTIFICATION</scope>
    <source>
        <tissue evidence="25">Seedling</tissue>
    </source>
</reference>
<keyword evidence="13" id="KW-0675">Receptor</keyword>
<evidence type="ECO:0000313" key="25">
    <source>
        <dbReference type="RefSeq" id="XP_048331173.2"/>
    </source>
</evidence>
<protein>
    <recommendedName>
        <fullName evidence="17">Receptor-like serine/threonine-protein kinase</fullName>
        <ecNumber evidence="17">2.7.11.1</ecNumber>
    </recommendedName>
</protein>
<evidence type="ECO:0000256" key="2">
    <source>
        <dbReference type="ARBA" id="ARBA00022527"/>
    </source>
</evidence>
<comment type="catalytic activity">
    <reaction evidence="16 17">
        <text>L-seryl-[protein] + ATP = O-phospho-L-seryl-[protein] + ADP + H(+)</text>
        <dbReference type="Rhea" id="RHEA:17989"/>
        <dbReference type="Rhea" id="RHEA-COMP:9863"/>
        <dbReference type="Rhea" id="RHEA-COMP:11604"/>
        <dbReference type="ChEBI" id="CHEBI:15378"/>
        <dbReference type="ChEBI" id="CHEBI:29999"/>
        <dbReference type="ChEBI" id="CHEBI:30616"/>
        <dbReference type="ChEBI" id="CHEBI:83421"/>
        <dbReference type="ChEBI" id="CHEBI:456216"/>
        <dbReference type="EC" id="2.7.11.1"/>
    </reaction>
</comment>
<keyword evidence="10" id="KW-1133">Transmembrane helix</keyword>
<keyword evidence="4 17" id="KW-0808">Transferase</keyword>
<evidence type="ECO:0000256" key="20">
    <source>
        <dbReference type="SAM" id="SignalP"/>
    </source>
</evidence>
<feature type="domain" description="EGF-like" evidence="22">
    <location>
        <begin position="285"/>
        <end position="322"/>
    </location>
</feature>
<dbReference type="GeneID" id="107435710"/>
<dbReference type="CDD" id="cd00054">
    <property type="entry name" value="EGF_CA"/>
    <property type="match status" value="1"/>
</dbReference>
<dbReference type="RefSeq" id="XP_048331173.2">
    <property type="nucleotide sequence ID" value="XM_048475216.2"/>
</dbReference>
<evidence type="ECO:0000256" key="18">
    <source>
        <dbReference type="PROSITE-ProRule" id="PRU00076"/>
    </source>
</evidence>
<dbReference type="PANTHER" id="PTHR47976:SF102">
    <property type="entry name" value="G-TYPE LECTIN S-RECEPTOR-LIKE SERINE_THREONINE-PROTEIN KINASE LECRK3"/>
    <property type="match status" value="1"/>
</dbReference>
<dbReference type="InterPro" id="IPR000742">
    <property type="entry name" value="EGF"/>
</dbReference>
<evidence type="ECO:0000256" key="14">
    <source>
        <dbReference type="ARBA" id="ARBA00023180"/>
    </source>
</evidence>
<dbReference type="PROSITE" id="PS00108">
    <property type="entry name" value="PROTEIN_KINASE_ST"/>
    <property type="match status" value="1"/>
</dbReference>
<evidence type="ECO:0000256" key="12">
    <source>
        <dbReference type="ARBA" id="ARBA00023157"/>
    </source>
</evidence>
<comment type="subcellular location">
    <subcellularLocation>
        <location evidence="1">Membrane</location>
        <topology evidence="1">Single-pass membrane protein</topology>
    </subcellularLocation>
</comment>
<feature type="domain" description="Protein kinase" evidence="21">
    <location>
        <begin position="466"/>
        <end position="744"/>
    </location>
</feature>
<dbReference type="SMART" id="SM00220">
    <property type="entry name" value="S_TKc"/>
    <property type="match status" value="1"/>
</dbReference>
<feature type="domain" description="Bulb-type lectin" evidence="23">
    <location>
        <begin position="29"/>
        <end position="154"/>
    </location>
</feature>
<evidence type="ECO:0000256" key="13">
    <source>
        <dbReference type="ARBA" id="ARBA00023170"/>
    </source>
</evidence>
<dbReference type="InterPro" id="IPR051343">
    <property type="entry name" value="G-type_lectin_kinases/EP1-like"/>
</dbReference>
<evidence type="ECO:0000256" key="17">
    <source>
        <dbReference type="PIRNR" id="PIRNR000641"/>
    </source>
</evidence>
<keyword evidence="2 17" id="KW-0723">Serine/threonine-protein kinase</keyword>
<dbReference type="CDD" id="cd00028">
    <property type="entry name" value="B_lectin"/>
    <property type="match status" value="1"/>
</dbReference>
<comment type="caution">
    <text evidence="18">Lacks conserved residue(s) required for the propagation of feature annotation.</text>
</comment>
<dbReference type="InterPro" id="IPR001480">
    <property type="entry name" value="Bulb-type_lectin_dom"/>
</dbReference>
<comment type="similarity">
    <text evidence="17">Belongs to the protein kinase superfamily. Ser/Thr protein kinase family.</text>
</comment>